<feature type="non-terminal residue" evidence="1">
    <location>
        <position position="42"/>
    </location>
</feature>
<dbReference type="Gene3D" id="3.40.1190.20">
    <property type="match status" value="1"/>
</dbReference>
<evidence type="ECO:0000313" key="1">
    <source>
        <dbReference type="EMBL" id="GAI32850.1"/>
    </source>
</evidence>
<proteinExistence type="predicted"/>
<dbReference type="AlphaFoldDB" id="X1P1E9"/>
<dbReference type="SUPFAM" id="SSF53613">
    <property type="entry name" value="Ribokinase-like"/>
    <property type="match status" value="1"/>
</dbReference>
<evidence type="ECO:0008006" key="2">
    <source>
        <dbReference type="Google" id="ProtNLM"/>
    </source>
</evidence>
<comment type="caution">
    <text evidence="1">The sequence shown here is derived from an EMBL/GenBank/DDBJ whole genome shotgun (WGS) entry which is preliminary data.</text>
</comment>
<dbReference type="InterPro" id="IPR029056">
    <property type="entry name" value="Ribokinase-like"/>
</dbReference>
<dbReference type="EMBL" id="BARV01029566">
    <property type="protein sequence ID" value="GAI32850.1"/>
    <property type="molecule type" value="Genomic_DNA"/>
</dbReference>
<organism evidence="1">
    <name type="scientific">marine sediment metagenome</name>
    <dbReference type="NCBI Taxonomy" id="412755"/>
    <lineage>
        <taxon>unclassified sequences</taxon>
        <taxon>metagenomes</taxon>
        <taxon>ecological metagenomes</taxon>
    </lineage>
</organism>
<reference evidence="1" key="1">
    <citation type="journal article" date="2014" name="Front. Microbiol.">
        <title>High frequency of phylogenetically diverse reductive dehalogenase-homologous genes in deep subseafloor sedimentary metagenomes.</title>
        <authorList>
            <person name="Kawai M."/>
            <person name="Futagami T."/>
            <person name="Toyoda A."/>
            <person name="Takaki Y."/>
            <person name="Nishi S."/>
            <person name="Hori S."/>
            <person name="Arai W."/>
            <person name="Tsubouchi T."/>
            <person name="Morono Y."/>
            <person name="Uchiyama I."/>
            <person name="Ito T."/>
            <person name="Fujiyama A."/>
            <person name="Inagaki F."/>
            <person name="Takami H."/>
        </authorList>
    </citation>
    <scope>NUCLEOTIDE SEQUENCE</scope>
    <source>
        <strain evidence="1">Expedition CK06-06</strain>
    </source>
</reference>
<accession>X1P1E9</accession>
<protein>
    <recommendedName>
        <fullName evidence="2">Carbohydrate kinase PfkB domain-containing protein</fullName>
    </recommendedName>
</protein>
<gene>
    <name evidence="1" type="ORF">S06H3_47117</name>
</gene>
<name>X1P1E9_9ZZZZ</name>
<sequence>MIGTVTLNPAIDVILEVSNLKINHYNKVLNAHTTSGGKGINV</sequence>